<dbReference type="Proteomes" id="UP000038647">
    <property type="component" value="Unassembled WGS sequence"/>
</dbReference>
<evidence type="ECO:0000313" key="2">
    <source>
        <dbReference type="EMBL" id="CNL26472.1"/>
    </source>
</evidence>
<proteinExistence type="predicted"/>
<evidence type="ECO:0000313" key="1">
    <source>
        <dbReference type="EMBL" id="CNK38933.1"/>
    </source>
</evidence>
<dbReference type="Proteomes" id="UP000041595">
    <property type="component" value="Unassembled WGS sequence"/>
</dbReference>
<dbReference type="EMBL" id="CQEH01000001">
    <property type="protein sequence ID" value="CNK38933.1"/>
    <property type="molecule type" value="Genomic_DNA"/>
</dbReference>
<dbReference type="STRING" id="1453495.AT01_1170"/>
<reference evidence="2 4" key="2">
    <citation type="submission" date="2015-03" db="EMBL/GenBank/DDBJ databases">
        <authorList>
            <person name="Murphy D."/>
        </authorList>
    </citation>
    <scope>NUCLEOTIDE SEQUENCE [LARGE SCALE GENOMIC DNA]</scope>
    <source>
        <strain evidence="2 4">IP06005</strain>
    </source>
</reference>
<dbReference type="RefSeq" id="WP_004704406.1">
    <property type="nucleotide sequence ID" value="NZ_CABHQC010000281.1"/>
</dbReference>
<reference evidence="1 3" key="1">
    <citation type="submission" date="2015-03" db="EMBL/GenBank/DDBJ databases">
        <authorList>
            <consortium name="Pathogen Informatics"/>
            <person name="Murphy D."/>
        </authorList>
    </citation>
    <scope>NUCLEOTIDE SEQUENCE [LARGE SCALE GENOMIC DNA]</scope>
    <source>
        <strain evidence="1 3">IP08791</strain>
    </source>
</reference>
<accession>A0A0T9U8W6</accession>
<keyword evidence="3" id="KW-1185">Reference proteome</keyword>
<dbReference type="eggNOG" id="ENOG5031AZW">
    <property type="taxonomic scope" value="Bacteria"/>
</dbReference>
<sequence>MSFFSLPSLALGTGDLHKKTPFLHSGKLISGEVSICSDNVFFGDMKAINFSLDKSKENEVFNVLMIENAYYIKNKNYAYTSSPIINKKDKANITALIYAQELQERINKQYSCLKGSAGMHESDYQIKGNLILTELIVKEFTAVAPSDINSGQWANENPLTSAMLACIKDNHEQPDINAIVSDRAIRFLCTKMPHEMNEIFSLDGLITTCIDEIAKYVFSPEGYKVTFPDDIAISIKRKAQKMAYEARSLPEIKLAELTQLDSLIKYLS</sequence>
<dbReference type="EMBL" id="CQEJ01000013">
    <property type="protein sequence ID" value="CNL26472.1"/>
    <property type="molecule type" value="Genomic_DNA"/>
</dbReference>
<gene>
    <name evidence="2" type="ORF">ERS137965_02541</name>
    <name evidence="1" type="ORF">ERS137966_00044</name>
</gene>
<protein>
    <submittedName>
        <fullName evidence="2">Uncharacterized protein</fullName>
    </submittedName>
</protein>
<organism evidence="2 4">
    <name type="scientific">Yersinia aldovae</name>
    <dbReference type="NCBI Taxonomy" id="29483"/>
    <lineage>
        <taxon>Bacteria</taxon>
        <taxon>Pseudomonadati</taxon>
        <taxon>Pseudomonadota</taxon>
        <taxon>Gammaproteobacteria</taxon>
        <taxon>Enterobacterales</taxon>
        <taxon>Yersiniaceae</taxon>
        <taxon>Yersinia</taxon>
    </lineage>
</organism>
<evidence type="ECO:0000313" key="3">
    <source>
        <dbReference type="Proteomes" id="UP000038647"/>
    </source>
</evidence>
<name>A0A0T9U8W6_YERAL</name>
<evidence type="ECO:0000313" key="4">
    <source>
        <dbReference type="Proteomes" id="UP000041595"/>
    </source>
</evidence>
<dbReference type="AlphaFoldDB" id="A0A0T9U8W6"/>